<keyword evidence="2" id="KW-1185">Reference proteome</keyword>
<dbReference type="InParanoid" id="L7K079"/>
<dbReference type="EMBL" id="JH993815">
    <property type="protein sequence ID" value="ELQ76766.1"/>
    <property type="molecule type" value="Genomic_DNA"/>
</dbReference>
<proteinExistence type="predicted"/>
<name>L7K079_TRAHO</name>
<dbReference type="AlphaFoldDB" id="L7K079"/>
<dbReference type="HOGENOM" id="CLU_3260841_0_0_1"/>
<reference evidence="1 2" key="1">
    <citation type="journal article" date="2012" name="PLoS Pathog.">
        <title>The genome of the obligate intracellular parasite Trachipleistophora hominis: new insights into microsporidian genome dynamics and reductive evolution.</title>
        <authorList>
            <person name="Heinz E."/>
            <person name="Williams T.A."/>
            <person name="Nakjang S."/>
            <person name="Noel C.J."/>
            <person name="Swan D.C."/>
            <person name="Goldberg A.V."/>
            <person name="Harris S.R."/>
            <person name="Weinmaier T."/>
            <person name="Markert S."/>
            <person name="Becher D."/>
            <person name="Bernhardt J."/>
            <person name="Dagan T."/>
            <person name="Hacker C."/>
            <person name="Lucocq J.M."/>
            <person name="Schweder T."/>
            <person name="Rattei T."/>
            <person name="Hall N."/>
            <person name="Hirt R.P."/>
            <person name="Embley T.M."/>
        </authorList>
    </citation>
    <scope>NUCLEOTIDE SEQUENCE [LARGE SCALE GENOMIC DNA]</scope>
</reference>
<organism evidence="1 2">
    <name type="scientific">Trachipleistophora hominis</name>
    <name type="common">Microsporidian parasite</name>
    <dbReference type="NCBI Taxonomy" id="72359"/>
    <lineage>
        <taxon>Eukaryota</taxon>
        <taxon>Fungi</taxon>
        <taxon>Fungi incertae sedis</taxon>
        <taxon>Microsporidia</taxon>
        <taxon>Pleistophoridae</taxon>
        <taxon>Trachipleistophora</taxon>
    </lineage>
</organism>
<gene>
    <name evidence="1" type="ORF">THOM_0237</name>
</gene>
<evidence type="ECO:0000313" key="1">
    <source>
        <dbReference type="EMBL" id="ELQ76766.1"/>
    </source>
</evidence>
<dbReference type="Proteomes" id="UP000011185">
    <property type="component" value="Unassembled WGS sequence"/>
</dbReference>
<evidence type="ECO:0000313" key="2">
    <source>
        <dbReference type="Proteomes" id="UP000011185"/>
    </source>
</evidence>
<accession>L7K079</accession>
<protein>
    <submittedName>
        <fullName evidence="1">Uncharacterized protein</fullName>
    </submittedName>
</protein>
<sequence>MMRTHVSTSCQQLYPRALSTTKMSALQTERPTYKTYNVQGGV</sequence>
<dbReference type="VEuPathDB" id="MicrosporidiaDB:THOM_0237"/>